<proteinExistence type="predicted"/>
<evidence type="ECO:0000313" key="4">
    <source>
        <dbReference type="Proteomes" id="UP000094580"/>
    </source>
</evidence>
<dbReference type="InterPro" id="IPR013783">
    <property type="entry name" value="Ig-like_fold"/>
</dbReference>
<reference evidence="3 4" key="1">
    <citation type="submission" date="2016-07" db="EMBL/GenBank/DDBJ databases">
        <authorList>
            <person name="Townsley L."/>
            <person name="Shank E.A."/>
        </authorList>
    </citation>
    <scope>NUCLEOTIDE SEQUENCE [LARGE SCALE GENOMIC DNA]</scope>
    <source>
        <strain evidence="3 4">CH01</strain>
    </source>
</reference>
<dbReference type="Gene3D" id="2.60.40.10">
    <property type="entry name" value="Immunoglobulins"/>
    <property type="match status" value="3"/>
</dbReference>
<feature type="domain" description="Bacterial Ig" evidence="2">
    <location>
        <begin position="390"/>
        <end position="468"/>
    </location>
</feature>
<dbReference type="Gene3D" id="2.60.120.380">
    <property type="match status" value="1"/>
</dbReference>
<evidence type="ECO:0000313" key="3">
    <source>
        <dbReference type="EMBL" id="ODG91490.1"/>
    </source>
</evidence>
<accession>A0ABX2ZP28</accession>
<gene>
    <name evidence="3" type="ORF">BED47_07500</name>
</gene>
<sequence length="471" mass="49813">MLNKKILSLVTLGLLVSPLSLGTVKAEGKGYDLSKKMIEHQVKKPLQKGILDFHTFNQLGKEVKYARSFSVKSFNKTGTMNKDNVTSADDDFIYETEYNDEFAYADNSSYEKILIGQLLPLYDLDLHKVVIPTDGVLYIAGATNSINIDLLFAAVEKDFVESNKLVYLGSEYDDDGTEYQAYQAKAGTYYIGVMDYDNADDIDNNTEDDLYAIATGFEDNVAPNKPIVNKVDNNDKVVTGKAEAGSTVSVKKGTTVLGSAKANSSGNYSVSLKVVQSAGTKLTVTAKDAAGNTSAAATTTVIDVIAPAKPVVNRVDNNDKVVTGKAEANSTVTVKKGTKVLGTAKTNSSGIYSVPLSAVQSAGTKLTVTAKDAAGNVSVATTVTVVDVIAPVKPKVNKVDDNDLKVTGKAEANSTVTVKVGSKVLGTAKADSKGNFSVKIKAQKKGTTIAVTSRDAAGNTSQATTLKVVRH</sequence>
<dbReference type="EMBL" id="MDKC01000023">
    <property type="protein sequence ID" value="ODG91490.1"/>
    <property type="molecule type" value="Genomic_DNA"/>
</dbReference>
<dbReference type="Proteomes" id="UP000094580">
    <property type="component" value="Unassembled WGS sequence"/>
</dbReference>
<feature type="domain" description="Bacterial Ig" evidence="2">
    <location>
        <begin position="306"/>
        <end position="387"/>
    </location>
</feature>
<evidence type="ECO:0000256" key="1">
    <source>
        <dbReference type="SAM" id="SignalP"/>
    </source>
</evidence>
<dbReference type="RefSeq" id="WP_069034250.1">
    <property type="nucleotide sequence ID" value="NZ_MDKC01000023.1"/>
</dbReference>
<feature type="signal peptide" evidence="1">
    <location>
        <begin position="1"/>
        <end position="22"/>
    </location>
</feature>
<organism evidence="3 4">
    <name type="scientific">Gottfriedia luciferensis</name>
    <dbReference type="NCBI Taxonomy" id="178774"/>
    <lineage>
        <taxon>Bacteria</taxon>
        <taxon>Bacillati</taxon>
        <taxon>Bacillota</taxon>
        <taxon>Bacilli</taxon>
        <taxon>Bacillales</taxon>
        <taxon>Bacillaceae</taxon>
        <taxon>Gottfriedia</taxon>
    </lineage>
</organism>
<comment type="caution">
    <text evidence="3">The sequence shown here is derived from an EMBL/GenBank/DDBJ whole genome shotgun (WGS) entry which is preliminary data.</text>
</comment>
<feature type="domain" description="Bacterial Ig" evidence="2">
    <location>
        <begin position="222"/>
        <end position="303"/>
    </location>
</feature>
<dbReference type="NCBIfam" id="NF033510">
    <property type="entry name" value="Ca_tandemer"/>
    <property type="match status" value="3"/>
</dbReference>
<evidence type="ECO:0000259" key="2">
    <source>
        <dbReference type="Pfam" id="PF17936"/>
    </source>
</evidence>
<dbReference type="Pfam" id="PF17936">
    <property type="entry name" value="Big_6"/>
    <property type="match status" value="3"/>
</dbReference>
<feature type="chain" id="PRO_5047033515" description="Bacterial Ig domain-containing protein" evidence="1">
    <location>
        <begin position="23"/>
        <end position="471"/>
    </location>
</feature>
<keyword evidence="4" id="KW-1185">Reference proteome</keyword>
<name>A0ABX2ZP28_9BACI</name>
<protein>
    <recommendedName>
        <fullName evidence="2">Bacterial Ig domain-containing protein</fullName>
    </recommendedName>
</protein>
<dbReference type="InterPro" id="IPR041498">
    <property type="entry name" value="Big_6"/>
</dbReference>
<keyword evidence="1" id="KW-0732">Signal</keyword>